<feature type="non-terminal residue" evidence="2">
    <location>
        <position position="202"/>
    </location>
</feature>
<evidence type="ECO:0000313" key="2">
    <source>
        <dbReference type="EMBL" id="GMR42587.1"/>
    </source>
</evidence>
<evidence type="ECO:0000313" key="3">
    <source>
        <dbReference type="Proteomes" id="UP001328107"/>
    </source>
</evidence>
<gene>
    <name evidence="2" type="ORF">PMAYCL1PPCAC_12783</name>
</gene>
<feature type="region of interest" description="Disordered" evidence="1">
    <location>
        <begin position="174"/>
        <end position="202"/>
    </location>
</feature>
<evidence type="ECO:0000256" key="1">
    <source>
        <dbReference type="SAM" id="MobiDB-lite"/>
    </source>
</evidence>
<accession>A0AAN5CFZ1</accession>
<dbReference type="EMBL" id="BTRK01000003">
    <property type="protein sequence ID" value="GMR42587.1"/>
    <property type="molecule type" value="Genomic_DNA"/>
</dbReference>
<feature type="non-terminal residue" evidence="2">
    <location>
        <position position="1"/>
    </location>
</feature>
<dbReference type="AlphaFoldDB" id="A0AAN5CFZ1"/>
<name>A0AAN5CFZ1_9BILA</name>
<proteinExistence type="predicted"/>
<comment type="caution">
    <text evidence="2">The sequence shown here is derived from an EMBL/GenBank/DDBJ whole genome shotgun (WGS) entry which is preliminary data.</text>
</comment>
<sequence length="202" mass="22868">LPSSSSLPHPSSSQMVPSYVSSIPLFSSLLSSHPHHPRFHIALCIRCIIDLFLRFLLQSYSILHHLPYSSLPIRDFLQLFHLLPSSVLSSYLVREWPFSCSVYESPYHPSTVVSLPYDDVVSPLPHSEGAARILSCHYPNLPPLRCRYDASRHASIPSYLQPCWECRRSLRGEPPQQKEESQSKLNNSASSNCCHHYPSNSS</sequence>
<protein>
    <submittedName>
        <fullName evidence="2">Uncharacterized protein</fullName>
    </submittedName>
</protein>
<keyword evidence="3" id="KW-1185">Reference proteome</keyword>
<organism evidence="2 3">
    <name type="scientific">Pristionchus mayeri</name>
    <dbReference type="NCBI Taxonomy" id="1317129"/>
    <lineage>
        <taxon>Eukaryota</taxon>
        <taxon>Metazoa</taxon>
        <taxon>Ecdysozoa</taxon>
        <taxon>Nematoda</taxon>
        <taxon>Chromadorea</taxon>
        <taxon>Rhabditida</taxon>
        <taxon>Rhabditina</taxon>
        <taxon>Diplogasteromorpha</taxon>
        <taxon>Diplogasteroidea</taxon>
        <taxon>Neodiplogasteridae</taxon>
        <taxon>Pristionchus</taxon>
    </lineage>
</organism>
<dbReference type="Proteomes" id="UP001328107">
    <property type="component" value="Unassembled WGS sequence"/>
</dbReference>
<feature type="compositionally biased region" description="Polar residues" evidence="1">
    <location>
        <begin position="183"/>
        <end position="202"/>
    </location>
</feature>
<reference evidence="3" key="1">
    <citation type="submission" date="2022-10" db="EMBL/GenBank/DDBJ databases">
        <title>Genome assembly of Pristionchus species.</title>
        <authorList>
            <person name="Yoshida K."/>
            <person name="Sommer R.J."/>
        </authorList>
    </citation>
    <scope>NUCLEOTIDE SEQUENCE [LARGE SCALE GENOMIC DNA]</scope>
    <source>
        <strain evidence="3">RS5460</strain>
    </source>
</reference>